<dbReference type="Proteomes" id="UP000215483">
    <property type="component" value="Unassembled WGS sequence"/>
</dbReference>
<organism evidence="1 2">
    <name type="scientific">Streptomyces diastatochromogenes</name>
    <dbReference type="NCBI Taxonomy" id="42236"/>
    <lineage>
        <taxon>Bacteria</taxon>
        <taxon>Bacillati</taxon>
        <taxon>Actinomycetota</taxon>
        <taxon>Actinomycetes</taxon>
        <taxon>Kitasatosporales</taxon>
        <taxon>Streptomycetaceae</taxon>
        <taxon>Streptomyces</taxon>
    </lineage>
</organism>
<gene>
    <name evidence="1" type="ORF">BEK98_37330</name>
</gene>
<evidence type="ECO:0000313" key="2">
    <source>
        <dbReference type="Proteomes" id="UP000215483"/>
    </source>
</evidence>
<evidence type="ECO:0000313" key="1">
    <source>
        <dbReference type="EMBL" id="OXY89679.1"/>
    </source>
</evidence>
<accession>A0A233S268</accession>
<comment type="caution">
    <text evidence="1">The sequence shown here is derived from an EMBL/GenBank/DDBJ whole genome shotgun (WGS) entry which is preliminary data.</text>
</comment>
<dbReference type="RefSeq" id="WP_094221360.1">
    <property type="nucleotide sequence ID" value="NZ_MCGQ01000042.1"/>
</dbReference>
<name>A0A233S268_STRDA</name>
<keyword evidence="2" id="KW-1185">Reference proteome</keyword>
<sequence>MDGLWAWLWSGFDAHGNGRQIDGAHEPYFTGEQARAKLVERLRFAAVSDPLYGQVADLVETTPPPLAAAVGRELFCVAMVDESRRPLDFGNFAAKQDHAVDWAVRNKRRPKIW</sequence>
<proteinExistence type="predicted"/>
<dbReference type="EMBL" id="MCGQ01000042">
    <property type="protein sequence ID" value="OXY89679.1"/>
    <property type="molecule type" value="Genomic_DNA"/>
</dbReference>
<reference evidence="1 2" key="1">
    <citation type="submission" date="2016-07" db="EMBL/GenBank/DDBJ databases">
        <title>Draft genome of Streptomyces diastatochromogenes.</title>
        <authorList>
            <person name="Podduturi R."/>
            <person name="Lukassen M.B."/>
            <person name="Clausen N."/>
            <person name="Nielsen J.L."/>
            <person name="Jorgensen N.O."/>
        </authorList>
    </citation>
    <scope>NUCLEOTIDE SEQUENCE [LARGE SCALE GENOMIC DNA]</scope>
    <source>
        <strain evidence="1 2">DSM 40608</strain>
    </source>
</reference>
<protein>
    <submittedName>
        <fullName evidence="1">Uncharacterized protein</fullName>
    </submittedName>
</protein>
<dbReference type="AlphaFoldDB" id="A0A233S268"/>